<evidence type="ECO:0000256" key="2">
    <source>
        <dbReference type="SAM" id="SignalP"/>
    </source>
</evidence>
<name>A0A6P8HNW9_ACTTE</name>
<dbReference type="GeneID" id="116293453"/>
<reference evidence="4" key="1">
    <citation type="submission" date="2025-08" db="UniProtKB">
        <authorList>
            <consortium name="RefSeq"/>
        </authorList>
    </citation>
    <scope>IDENTIFICATION</scope>
    <source>
        <tissue evidence="4">Tentacle</tissue>
    </source>
</reference>
<keyword evidence="1" id="KW-1133">Transmembrane helix</keyword>
<keyword evidence="3" id="KW-1185">Reference proteome</keyword>
<dbReference type="OrthoDB" id="5974891at2759"/>
<keyword evidence="1" id="KW-0812">Transmembrane</keyword>
<keyword evidence="1" id="KW-0472">Membrane</keyword>
<keyword evidence="2" id="KW-0732">Signal</keyword>
<proteinExistence type="predicted"/>
<protein>
    <submittedName>
        <fullName evidence="4">Uncharacterized protein LOC116293453</fullName>
    </submittedName>
</protein>
<sequence>MGCFPHQGMERKDYLIFVLLLASIFGNTVGLRCYSCTTEGSKCSYTIGCHGECYKASAERTFTYVHNKSETRVVTTTGCITNCSIEEQKRQACYGNFKDNCELDCCSTDYCNRLMLNDTGFSGGQGYPSCHSCSSTDSYEHCQARSSLTTCSYTTGTPYCYKMDYKSLSRTKKRIYKKGCVRSFEGCESLRTAYCGVGNSADCNVYCCSGKACNVGKEKIVSVYVILACVAVAIGFGKIL</sequence>
<evidence type="ECO:0000313" key="3">
    <source>
        <dbReference type="Proteomes" id="UP000515163"/>
    </source>
</evidence>
<dbReference type="KEGG" id="aten:116293453"/>
<accession>A0A6P8HNW9</accession>
<organism evidence="3 4">
    <name type="scientific">Actinia tenebrosa</name>
    <name type="common">Australian red waratah sea anemone</name>
    <dbReference type="NCBI Taxonomy" id="6105"/>
    <lineage>
        <taxon>Eukaryota</taxon>
        <taxon>Metazoa</taxon>
        <taxon>Cnidaria</taxon>
        <taxon>Anthozoa</taxon>
        <taxon>Hexacorallia</taxon>
        <taxon>Actiniaria</taxon>
        <taxon>Actiniidae</taxon>
        <taxon>Actinia</taxon>
    </lineage>
</organism>
<dbReference type="RefSeq" id="XP_031556738.1">
    <property type="nucleotide sequence ID" value="XM_031700878.1"/>
</dbReference>
<feature type="chain" id="PRO_5028144912" evidence="2">
    <location>
        <begin position="31"/>
        <end position="240"/>
    </location>
</feature>
<dbReference type="Proteomes" id="UP000515163">
    <property type="component" value="Unplaced"/>
</dbReference>
<gene>
    <name evidence="4" type="primary">LOC116293453</name>
</gene>
<evidence type="ECO:0000313" key="4">
    <source>
        <dbReference type="RefSeq" id="XP_031556738.1"/>
    </source>
</evidence>
<evidence type="ECO:0000256" key="1">
    <source>
        <dbReference type="SAM" id="Phobius"/>
    </source>
</evidence>
<dbReference type="InParanoid" id="A0A6P8HNW9"/>
<feature type="transmembrane region" description="Helical" evidence="1">
    <location>
        <begin position="221"/>
        <end position="239"/>
    </location>
</feature>
<dbReference type="AlphaFoldDB" id="A0A6P8HNW9"/>
<feature type="signal peptide" evidence="2">
    <location>
        <begin position="1"/>
        <end position="30"/>
    </location>
</feature>